<sequence length="235" mass="25687">MGCNSESTGDCFQTTGGIIQQEVAISGFSEIEINEGISLYLTQGTTESVLIETGENLINDVEVYIENNRLVVKDHNSCNYVRNYNVTKVYVTAVSLTKIINNSQFDVHAENTLTYPSLELISENYEGDGLAVGNFYLNVQNTSLIFTFNDWSSAYITGATNNLTVNFYSGDSRFEGAGLVAQNVSVYHRSTNDIIIYPVNSLSGQIVSTGNIIAKNVPAEVSVSTPYIGRVIVED</sequence>
<evidence type="ECO:0000313" key="2">
    <source>
        <dbReference type="EMBL" id="GLB51116.1"/>
    </source>
</evidence>
<name>A0A9W6B2M4_9FLAO</name>
<dbReference type="Gene3D" id="2.160.20.120">
    <property type="match status" value="1"/>
</dbReference>
<reference evidence="2" key="1">
    <citation type="submission" date="2022-07" db="EMBL/GenBank/DDBJ databases">
        <title>Taxonomy of Novel Oxalotrophic and Methylotrophic Bacteria.</title>
        <authorList>
            <person name="Sahin N."/>
            <person name="Tani A."/>
        </authorList>
    </citation>
    <scope>NUCLEOTIDE SEQUENCE</scope>
    <source>
        <strain evidence="2">AM327</strain>
    </source>
</reference>
<dbReference type="AlphaFoldDB" id="A0A9W6B2M4"/>
<organism evidence="2 3">
    <name type="scientific">Neptunitalea chrysea</name>
    <dbReference type="NCBI Taxonomy" id="1647581"/>
    <lineage>
        <taxon>Bacteria</taxon>
        <taxon>Pseudomonadati</taxon>
        <taxon>Bacteroidota</taxon>
        <taxon>Flavobacteriia</taxon>
        <taxon>Flavobacteriales</taxon>
        <taxon>Flavobacteriaceae</taxon>
        <taxon>Neptunitalea</taxon>
    </lineage>
</organism>
<evidence type="ECO:0000313" key="3">
    <source>
        <dbReference type="Proteomes" id="UP001143545"/>
    </source>
</evidence>
<accession>A0A9W6B2M4</accession>
<dbReference type="EMBL" id="BRVP01000001">
    <property type="protein sequence ID" value="GLB51116.1"/>
    <property type="molecule type" value="Genomic_DNA"/>
</dbReference>
<comment type="caution">
    <text evidence="2">The sequence shown here is derived from an EMBL/GenBank/DDBJ whole genome shotgun (WGS) entry which is preliminary data.</text>
</comment>
<dbReference type="Pfam" id="PF10988">
    <property type="entry name" value="DUF2807"/>
    <property type="match status" value="1"/>
</dbReference>
<feature type="domain" description="Putative auto-transporter adhesin head GIN" evidence="1">
    <location>
        <begin position="28"/>
        <end position="218"/>
    </location>
</feature>
<gene>
    <name evidence="2" type="ORF">NBRC110019_01550</name>
</gene>
<dbReference type="InterPro" id="IPR021255">
    <property type="entry name" value="DUF2807"/>
</dbReference>
<dbReference type="Proteomes" id="UP001143545">
    <property type="component" value="Unassembled WGS sequence"/>
</dbReference>
<keyword evidence="3" id="KW-1185">Reference proteome</keyword>
<evidence type="ECO:0000259" key="1">
    <source>
        <dbReference type="Pfam" id="PF10988"/>
    </source>
</evidence>
<protein>
    <recommendedName>
        <fullName evidence="1">Putative auto-transporter adhesin head GIN domain-containing protein</fullName>
    </recommendedName>
</protein>
<proteinExistence type="predicted"/>